<dbReference type="EMBL" id="BHXQ01000001">
    <property type="protein sequence ID" value="GCC49884.1"/>
    <property type="molecule type" value="Genomic_DNA"/>
</dbReference>
<proteinExistence type="predicted"/>
<reference evidence="1 2" key="1">
    <citation type="submission" date="2018-11" db="EMBL/GenBank/DDBJ databases">
        <title>Chryseotalea sanarue gen. nov., sp., nov., a member of the family Cytophagaceae, isolated from a brackish lake in Hamamatsu Japan.</title>
        <authorList>
            <person name="Maejima Y."/>
            <person name="Iino T."/>
            <person name="Muraguchi Y."/>
            <person name="Fukuda K."/>
            <person name="Ohkuma M."/>
            <person name="Moriuchi R."/>
            <person name="Dohra H."/>
            <person name="Kimbara K."/>
            <person name="Shintani M."/>
        </authorList>
    </citation>
    <scope>NUCLEOTIDE SEQUENCE [LARGE SCALE GENOMIC DNA]</scope>
    <source>
        <strain evidence="1 2">Ys</strain>
    </source>
</reference>
<dbReference type="Proteomes" id="UP000288227">
    <property type="component" value="Unassembled WGS sequence"/>
</dbReference>
<dbReference type="AlphaFoldDB" id="A0A401U4I9"/>
<gene>
    <name evidence="1" type="ORF">SanaruYs_00980</name>
</gene>
<organism evidence="1 2">
    <name type="scientific">Chryseotalea sanaruensis</name>
    <dbReference type="NCBI Taxonomy" id="2482724"/>
    <lineage>
        <taxon>Bacteria</taxon>
        <taxon>Pseudomonadati</taxon>
        <taxon>Bacteroidota</taxon>
        <taxon>Cytophagia</taxon>
        <taxon>Cytophagales</taxon>
        <taxon>Chryseotaleaceae</taxon>
        <taxon>Chryseotalea</taxon>
    </lineage>
</organism>
<name>A0A401U4I9_9BACT</name>
<protein>
    <submittedName>
        <fullName evidence="1">Uncharacterized protein</fullName>
    </submittedName>
</protein>
<comment type="caution">
    <text evidence="1">The sequence shown here is derived from an EMBL/GenBank/DDBJ whole genome shotgun (WGS) entry which is preliminary data.</text>
</comment>
<dbReference type="InterPro" id="IPR036291">
    <property type="entry name" value="NAD(P)-bd_dom_sf"/>
</dbReference>
<dbReference type="Gene3D" id="3.40.50.720">
    <property type="entry name" value="NAD(P)-binding Rossmann-like Domain"/>
    <property type="match status" value="1"/>
</dbReference>
<dbReference type="SUPFAM" id="SSF51735">
    <property type="entry name" value="NAD(P)-binding Rossmann-fold domains"/>
    <property type="match status" value="1"/>
</dbReference>
<evidence type="ECO:0000313" key="2">
    <source>
        <dbReference type="Proteomes" id="UP000288227"/>
    </source>
</evidence>
<sequence>MQFAKQKKIKRIGFISSPIMNYQGMNNFNWWVFDVKRKAVDMVKQSGIPYTIFYPSTFMDNFNLLTTEQTLLRHSIIIRKNLKRTKPG</sequence>
<keyword evidence="2" id="KW-1185">Reference proteome</keyword>
<accession>A0A401U4I9</accession>
<evidence type="ECO:0000313" key="1">
    <source>
        <dbReference type="EMBL" id="GCC49884.1"/>
    </source>
</evidence>